<accession>A0A2J6REY8</accession>
<proteinExistence type="predicted"/>
<gene>
    <name evidence="2" type="ORF">L207DRAFT_636934</name>
</gene>
<feature type="domain" description="ASCH" evidence="1">
    <location>
        <begin position="4"/>
        <end position="95"/>
    </location>
</feature>
<sequence>MNSLVLSGVKRGMAGFPAPINPTTGDLIIAVDTEYEPQILFRVLSRTAVPFHEVTSKFVFEEGHPEMTIEFWKEWHQKFWEKSLDHENTIFGNGDGEKVVNMIFEVVWPVPKPLTAEGNPVKALLELVERVTGLKVEAEQVKDVFEFGGGIETRIRR</sequence>
<evidence type="ECO:0000259" key="1">
    <source>
        <dbReference type="Pfam" id="PF04266"/>
    </source>
</evidence>
<dbReference type="EMBL" id="KZ613950">
    <property type="protein sequence ID" value="PMD37084.1"/>
    <property type="molecule type" value="Genomic_DNA"/>
</dbReference>
<dbReference type="SUPFAM" id="SSF88697">
    <property type="entry name" value="PUA domain-like"/>
    <property type="match status" value="1"/>
</dbReference>
<dbReference type="Gene3D" id="3.10.400.10">
    <property type="entry name" value="Sulfate adenylyltransferase"/>
    <property type="match status" value="1"/>
</dbReference>
<dbReference type="OrthoDB" id="10312843at2759"/>
<keyword evidence="3" id="KW-1185">Reference proteome</keyword>
<protein>
    <recommendedName>
        <fullName evidence="1">ASCH domain-containing protein</fullName>
    </recommendedName>
</protein>
<name>A0A2J6REY8_HYAVF</name>
<dbReference type="InterPro" id="IPR015947">
    <property type="entry name" value="PUA-like_sf"/>
</dbReference>
<reference evidence="2 3" key="1">
    <citation type="submission" date="2016-04" db="EMBL/GenBank/DDBJ databases">
        <title>A degradative enzymes factory behind the ericoid mycorrhizal symbiosis.</title>
        <authorList>
            <consortium name="DOE Joint Genome Institute"/>
            <person name="Martino E."/>
            <person name="Morin E."/>
            <person name="Grelet G."/>
            <person name="Kuo A."/>
            <person name="Kohler A."/>
            <person name="Daghino S."/>
            <person name="Barry K."/>
            <person name="Choi C."/>
            <person name="Cichocki N."/>
            <person name="Clum A."/>
            <person name="Copeland A."/>
            <person name="Hainaut M."/>
            <person name="Haridas S."/>
            <person name="Labutti K."/>
            <person name="Lindquist E."/>
            <person name="Lipzen A."/>
            <person name="Khouja H.-R."/>
            <person name="Murat C."/>
            <person name="Ohm R."/>
            <person name="Olson A."/>
            <person name="Spatafora J."/>
            <person name="Veneault-Fourrey C."/>
            <person name="Henrissat B."/>
            <person name="Grigoriev I."/>
            <person name="Martin F."/>
            <person name="Perotto S."/>
        </authorList>
    </citation>
    <scope>NUCLEOTIDE SEQUENCE [LARGE SCALE GENOMIC DNA]</scope>
    <source>
        <strain evidence="2 3">F</strain>
    </source>
</reference>
<evidence type="ECO:0000313" key="2">
    <source>
        <dbReference type="EMBL" id="PMD37084.1"/>
    </source>
</evidence>
<dbReference type="InterPro" id="IPR007374">
    <property type="entry name" value="ASCH_domain"/>
</dbReference>
<dbReference type="Pfam" id="PF04266">
    <property type="entry name" value="ASCH"/>
    <property type="match status" value="1"/>
</dbReference>
<organism evidence="2 3">
    <name type="scientific">Hyaloscypha variabilis (strain UAMH 11265 / GT02V1 / F)</name>
    <name type="common">Meliniomyces variabilis</name>
    <dbReference type="NCBI Taxonomy" id="1149755"/>
    <lineage>
        <taxon>Eukaryota</taxon>
        <taxon>Fungi</taxon>
        <taxon>Dikarya</taxon>
        <taxon>Ascomycota</taxon>
        <taxon>Pezizomycotina</taxon>
        <taxon>Leotiomycetes</taxon>
        <taxon>Helotiales</taxon>
        <taxon>Hyaloscyphaceae</taxon>
        <taxon>Hyaloscypha</taxon>
        <taxon>Hyaloscypha variabilis</taxon>
    </lineage>
</organism>
<evidence type="ECO:0000313" key="3">
    <source>
        <dbReference type="Proteomes" id="UP000235786"/>
    </source>
</evidence>
<dbReference type="AlphaFoldDB" id="A0A2J6REY8"/>
<dbReference type="Proteomes" id="UP000235786">
    <property type="component" value="Unassembled WGS sequence"/>
</dbReference>